<evidence type="ECO:0000313" key="7">
    <source>
        <dbReference type="EMBL" id="UVQ74585.1"/>
    </source>
</evidence>
<evidence type="ECO:0000256" key="2">
    <source>
        <dbReference type="ARBA" id="ARBA00023125"/>
    </source>
</evidence>
<protein>
    <submittedName>
        <fullName evidence="5 6">Integrase</fullName>
    </submittedName>
</protein>
<keyword evidence="2" id="KW-0238">DNA-binding</keyword>
<dbReference type="PROSITE" id="PS51898">
    <property type="entry name" value="TYR_RECOMBINASE"/>
    <property type="match status" value="1"/>
</dbReference>
<dbReference type="Gene3D" id="1.10.150.130">
    <property type="match status" value="1"/>
</dbReference>
<dbReference type="InterPro" id="IPR013762">
    <property type="entry name" value="Integrase-like_cat_sf"/>
</dbReference>
<dbReference type="RefSeq" id="WP_010539192.1">
    <property type="nucleotide sequence ID" value="NZ_CABMFH010000009.1"/>
</dbReference>
<proteinExistence type="inferred from homology"/>
<dbReference type="EMBL" id="CP103141">
    <property type="protein sequence ID" value="UVQ74585.1"/>
    <property type="molecule type" value="Genomic_DNA"/>
</dbReference>
<dbReference type="SUPFAM" id="SSF56349">
    <property type="entry name" value="DNA breaking-rejoining enzymes"/>
    <property type="match status" value="1"/>
</dbReference>
<evidence type="ECO:0000313" key="8">
    <source>
        <dbReference type="Proteomes" id="UP000095606"/>
    </source>
</evidence>
<name>A0A3E5GDK9_9BACE</name>
<dbReference type="Pfam" id="PF13102">
    <property type="entry name" value="Phage_int_SAM_5"/>
    <property type="match status" value="1"/>
</dbReference>
<reference evidence="6" key="2">
    <citation type="submission" date="2022-08" db="EMBL/GenBank/DDBJ databases">
        <title>Genome Sequencing of Bacteroides fragilis Group Isolates with Nanopore Technology.</title>
        <authorList>
            <person name="Tisza M.J."/>
            <person name="Smith D."/>
            <person name="Dekker J.P."/>
        </authorList>
    </citation>
    <scope>NUCLEOTIDE SEQUENCE</scope>
    <source>
        <strain evidence="6">BFG-351</strain>
        <strain evidence="7">BFG-527</strain>
    </source>
</reference>
<dbReference type="InterPro" id="IPR011010">
    <property type="entry name" value="DNA_brk_join_enz"/>
</dbReference>
<dbReference type="EMBL" id="CZAE01000012">
    <property type="protein sequence ID" value="CUP47399.1"/>
    <property type="molecule type" value="Genomic_DNA"/>
</dbReference>
<sequence length="570" mass="65940">MTHQVFINEIVKANFNLRQPKSERPTNIYLIVRINQKQAKLSTGVKVYPEHWNIKKQEAYISCRLTESDNINNTITNKKLLELRSQFEEFKRYLCDNPSELKNCWDLLRKYIYKNNMQRTNKINAIHWLRDIIANDKTIKTSGEHKRGSTMETYLIVLKDFQTFLKEKGQDTISFDDINLALIKEYETYLFNKKVKGERTTATSTVGNKCVQLIGIIKRAEPYNLIDIHEAKLDKYSKPKSRQGDENEIYLNEEEISKIYSLKLPYKEGVARDVFILQCWTGQRFSDIKSLNEGIVKETSSGKVLEIVQLKKTRRVTIPLFPIALEILKKYDFNLPEITENTMLRYLKKIGLKAGLTEEHIVTEDRGGKVTNSIKQRWELIGTHTARRSYISNMLKRGYDSHLLMKITGHTTEEAFKRYIKVRSEDVASFILKTEADRAKNKISQETSLQSNIPINSNQVLKVIKKGIEEGLKPLNKELSDIKEVMQYITINKRSIRPVNARRLIAMVVSLEKDNTPAQTIINMLEASGIIGSVSVTMTGGQYFPMQNMNERVLDELKTLAVEEKDLNNK</sequence>
<dbReference type="InterPro" id="IPR025269">
    <property type="entry name" value="SAM-like_dom"/>
</dbReference>
<dbReference type="Gene3D" id="1.10.443.10">
    <property type="entry name" value="Intergrase catalytic core"/>
    <property type="match status" value="1"/>
</dbReference>
<dbReference type="EMBL" id="JANUTS010000001">
    <property type="protein sequence ID" value="MCS2794821.1"/>
    <property type="molecule type" value="Genomic_DNA"/>
</dbReference>
<evidence type="ECO:0000313" key="5">
    <source>
        <dbReference type="EMBL" id="CUP47399.1"/>
    </source>
</evidence>
<dbReference type="Pfam" id="PF17293">
    <property type="entry name" value="Arm-DNA-bind_5"/>
    <property type="match status" value="1"/>
</dbReference>
<accession>A0A3E5GDK9</accession>
<evidence type="ECO:0000256" key="1">
    <source>
        <dbReference type="ARBA" id="ARBA00008857"/>
    </source>
</evidence>
<dbReference type="GO" id="GO:0015074">
    <property type="term" value="P:DNA integration"/>
    <property type="evidence" value="ECO:0007669"/>
    <property type="project" value="InterPro"/>
</dbReference>
<dbReference type="CDD" id="cd01185">
    <property type="entry name" value="INTN1_C_like"/>
    <property type="match status" value="1"/>
</dbReference>
<dbReference type="Pfam" id="PF00589">
    <property type="entry name" value="Phage_integrase"/>
    <property type="match status" value="1"/>
</dbReference>
<feature type="domain" description="Tyr recombinase" evidence="4">
    <location>
        <begin position="246"/>
        <end position="432"/>
    </location>
</feature>
<comment type="similarity">
    <text evidence="1">Belongs to the 'phage' integrase family.</text>
</comment>
<dbReference type="PANTHER" id="PTHR30349:SF64">
    <property type="entry name" value="PROPHAGE INTEGRASE INTD-RELATED"/>
    <property type="match status" value="1"/>
</dbReference>
<keyword evidence="9" id="KW-1185">Reference proteome</keyword>
<gene>
    <name evidence="5" type="ORF">ERS852461_02651</name>
    <name evidence="6" type="ORF">NXW97_23005</name>
    <name evidence="7" type="ORF">NXY30_27240</name>
</gene>
<dbReference type="InterPro" id="IPR002104">
    <property type="entry name" value="Integrase_catalytic"/>
</dbReference>
<evidence type="ECO:0000313" key="6">
    <source>
        <dbReference type="EMBL" id="MCS2794821.1"/>
    </source>
</evidence>
<organism evidence="5 8">
    <name type="scientific">Bacteroides faecis</name>
    <dbReference type="NCBI Taxonomy" id="674529"/>
    <lineage>
        <taxon>Bacteria</taxon>
        <taxon>Pseudomonadati</taxon>
        <taxon>Bacteroidota</taxon>
        <taxon>Bacteroidia</taxon>
        <taxon>Bacteroidales</taxon>
        <taxon>Bacteroidaceae</taxon>
        <taxon>Bacteroides</taxon>
    </lineage>
</organism>
<keyword evidence="3" id="KW-0233">DNA recombination</keyword>
<evidence type="ECO:0000313" key="9">
    <source>
        <dbReference type="Proteomes" id="UP001060104"/>
    </source>
</evidence>
<reference evidence="5 8" key="1">
    <citation type="submission" date="2015-09" db="EMBL/GenBank/DDBJ databases">
        <authorList>
            <consortium name="Pathogen Informatics"/>
        </authorList>
    </citation>
    <scope>NUCLEOTIDE SEQUENCE [LARGE SCALE GENOMIC DNA]</scope>
    <source>
        <strain evidence="5 8">2789STDY5834846</strain>
    </source>
</reference>
<dbReference type="InterPro" id="IPR035386">
    <property type="entry name" value="Arm-DNA-bind_5"/>
</dbReference>
<evidence type="ECO:0000256" key="3">
    <source>
        <dbReference type="ARBA" id="ARBA00023172"/>
    </source>
</evidence>
<dbReference type="PANTHER" id="PTHR30349">
    <property type="entry name" value="PHAGE INTEGRASE-RELATED"/>
    <property type="match status" value="1"/>
</dbReference>
<dbReference type="InterPro" id="IPR010998">
    <property type="entry name" value="Integrase_recombinase_N"/>
</dbReference>
<dbReference type="Proteomes" id="UP000095606">
    <property type="component" value="Unassembled WGS sequence"/>
</dbReference>
<evidence type="ECO:0000259" key="4">
    <source>
        <dbReference type="PROSITE" id="PS51898"/>
    </source>
</evidence>
<dbReference type="Proteomes" id="UP001060104">
    <property type="component" value="Chromosome"/>
</dbReference>
<dbReference type="GO" id="GO:0006310">
    <property type="term" value="P:DNA recombination"/>
    <property type="evidence" value="ECO:0007669"/>
    <property type="project" value="UniProtKB-KW"/>
</dbReference>
<dbReference type="Proteomes" id="UP001204548">
    <property type="component" value="Unassembled WGS sequence"/>
</dbReference>
<dbReference type="AlphaFoldDB" id="A0A3E5GDK9"/>
<dbReference type="GeneID" id="69591932"/>
<dbReference type="GO" id="GO:0003677">
    <property type="term" value="F:DNA binding"/>
    <property type="evidence" value="ECO:0007669"/>
    <property type="project" value="UniProtKB-KW"/>
</dbReference>
<dbReference type="InterPro" id="IPR050090">
    <property type="entry name" value="Tyrosine_recombinase_XerCD"/>
</dbReference>
<accession>A0A174NN67</accession>